<comment type="caution">
    <text evidence="4">The sequence shown here is derived from an EMBL/GenBank/DDBJ whole genome shotgun (WGS) entry which is preliminary data.</text>
</comment>
<keyword evidence="5" id="KW-1185">Reference proteome</keyword>
<feature type="domain" description="DUF6535" evidence="3">
    <location>
        <begin position="33"/>
        <end position="205"/>
    </location>
</feature>
<dbReference type="Proteomes" id="UP001049176">
    <property type="component" value="Chromosome 7"/>
</dbReference>
<dbReference type="AlphaFoldDB" id="A0A9P7USC1"/>
<evidence type="ECO:0000313" key="4">
    <source>
        <dbReference type="EMBL" id="KAG7090049.1"/>
    </source>
</evidence>
<proteinExistence type="predicted"/>
<feature type="region of interest" description="Disordered" evidence="1">
    <location>
        <begin position="1"/>
        <end position="28"/>
    </location>
</feature>
<dbReference type="OrthoDB" id="3235960at2759"/>
<evidence type="ECO:0000256" key="2">
    <source>
        <dbReference type="SAM" id="Phobius"/>
    </source>
</evidence>
<keyword evidence="2" id="KW-0472">Membrane</keyword>
<evidence type="ECO:0000259" key="3">
    <source>
        <dbReference type="Pfam" id="PF20153"/>
    </source>
</evidence>
<dbReference type="KEGG" id="more:E1B28_011668"/>
<accession>A0A9P7USC1</accession>
<name>A0A9P7USC1_9AGAR</name>
<feature type="transmembrane region" description="Helical" evidence="2">
    <location>
        <begin position="211"/>
        <end position="237"/>
    </location>
</feature>
<gene>
    <name evidence="4" type="ORF">E1B28_011668</name>
</gene>
<keyword evidence="2" id="KW-0812">Transmembrane</keyword>
<organism evidence="4 5">
    <name type="scientific">Marasmius oreades</name>
    <name type="common">fairy-ring Marasmius</name>
    <dbReference type="NCBI Taxonomy" id="181124"/>
    <lineage>
        <taxon>Eukaryota</taxon>
        <taxon>Fungi</taxon>
        <taxon>Dikarya</taxon>
        <taxon>Basidiomycota</taxon>
        <taxon>Agaricomycotina</taxon>
        <taxon>Agaricomycetes</taxon>
        <taxon>Agaricomycetidae</taxon>
        <taxon>Agaricales</taxon>
        <taxon>Marasmiineae</taxon>
        <taxon>Marasmiaceae</taxon>
        <taxon>Marasmius</taxon>
    </lineage>
</organism>
<dbReference type="EMBL" id="CM032187">
    <property type="protein sequence ID" value="KAG7090049.1"/>
    <property type="molecule type" value="Genomic_DNA"/>
</dbReference>
<feature type="transmembrane region" description="Helical" evidence="2">
    <location>
        <begin position="180"/>
        <end position="205"/>
    </location>
</feature>
<dbReference type="InterPro" id="IPR045338">
    <property type="entry name" value="DUF6535"/>
</dbReference>
<evidence type="ECO:0000313" key="5">
    <source>
        <dbReference type="Proteomes" id="UP001049176"/>
    </source>
</evidence>
<dbReference type="GeneID" id="66080743"/>
<reference evidence="4" key="1">
    <citation type="journal article" date="2021" name="Genome Biol. Evol.">
        <title>The assembled and annotated genome of the fairy-ring fungus Marasmius oreades.</title>
        <authorList>
            <person name="Hiltunen M."/>
            <person name="Ament-Velasquez S.L."/>
            <person name="Johannesson H."/>
        </authorList>
    </citation>
    <scope>NUCLEOTIDE SEQUENCE</scope>
    <source>
        <strain evidence="4">03SP1</strain>
    </source>
</reference>
<feature type="transmembrane region" description="Helical" evidence="2">
    <location>
        <begin position="57"/>
        <end position="74"/>
    </location>
</feature>
<evidence type="ECO:0000256" key="1">
    <source>
        <dbReference type="SAM" id="MobiDB-lite"/>
    </source>
</evidence>
<dbReference type="RefSeq" id="XP_043006519.1">
    <property type="nucleotide sequence ID" value="XM_043156724.1"/>
</dbReference>
<sequence length="763" mass="86553">MATNISHQLQTGTGTSPRSQSNGPQKPTFQASWDAIVKEIDAHDDGRMKGYKEDIDTLLVFAGLFSAVVTAFTVESYQWLSEDPADITVTLLTQISKQLSGQAIAIPEPAPFSPTLSSVRINTFWFLSLTLSLVDALFGLLCKQWLREHQRQVHTRTPGEALALRWLRNESFERWHVPKILAALPILLEIALFLFFAGLLDLLWARHQIPYATTMVVLGFAILVYLATTIIPGISIIQQALQLHPFSKRWWPHELIFQLPPIQFVCPYKSPQSWLIVRLFSAISHLPGFKHVFRVVISKRFNVYPSSEGVTLSIKENVHNLSDWSALDATVIRRFSNMNSCPDIYRLLGFRWLVREFQDLPSMIPHLRNVLEQPDLPPYLVMPCVFDEWIALQEREWQPTFLDGYIGIGNHVPALVASRDGGGNSSSSPYYPRKDFVLFSQLLYFRHLIFVAWNFQPFNPAKTVSIQRKIWKNVVNNPEDRHEIGFLIPFVAVEGMLDMVDTVNANLNGGVNPSLSLVFEVLGFYLDCWNHVGRQSRRELLAALAKHITDSLPWPPEAKAKGEGEGEIRSGSVLVTSPKGLGFLTSVHNMLVYDSMWHHGGERVSIYLWLDALNRVKTFHGLLANHHFQPIPGYFSVSPERLETILTEDGDPTSESVIFDFSDSFQQAWKTVSLRDRCRMVGILSNHMDRFPLEFLSMVNDKLLAEAYPCFIPEQLAQSWSTALECHVRVVKSLPPGYFKPIPSIDSPAEAEIVKWTRGIERG</sequence>
<protein>
    <recommendedName>
        <fullName evidence="3">DUF6535 domain-containing protein</fullName>
    </recommendedName>
</protein>
<keyword evidence="2" id="KW-1133">Transmembrane helix</keyword>
<dbReference type="Pfam" id="PF20153">
    <property type="entry name" value="DUF6535"/>
    <property type="match status" value="1"/>
</dbReference>